<evidence type="ECO:0000256" key="17">
    <source>
        <dbReference type="ARBA" id="ARBA00042373"/>
    </source>
</evidence>
<evidence type="ECO:0000256" key="10">
    <source>
        <dbReference type="ARBA" id="ARBA00022801"/>
    </source>
</evidence>
<dbReference type="EC" id="3.2.1.39" evidence="5"/>
<evidence type="ECO:0000256" key="19">
    <source>
        <dbReference type="RuleBase" id="RU004335"/>
    </source>
</evidence>
<evidence type="ECO:0000313" key="20">
    <source>
        <dbReference type="EMBL" id="RKP36740.1"/>
    </source>
</evidence>
<dbReference type="GO" id="GO:0009277">
    <property type="term" value="C:fungal-type cell wall"/>
    <property type="evidence" value="ECO:0007669"/>
    <property type="project" value="TreeGrafter"/>
</dbReference>
<dbReference type="GO" id="GO:0005886">
    <property type="term" value="C:plasma membrane"/>
    <property type="evidence" value="ECO:0007669"/>
    <property type="project" value="UniProtKB-SubCell"/>
</dbReference>
<evidence type="ECO:0000256" key="1">
    <source>
        <dbReference type="ARBA" id="ARBA00000382"/>
    </source>
</evidence>
<keyword evidence="21" id="KW-1185">Reference proteome</keyword>
<comment type="function">
    <text evidence="16">Glucanases play a role in cell expansion during growth, in cell-cell fusion during mating, and in spore release during sporulation. This enzyme may be involved in beta-glucan degradation. Active on laminarin and lichenan.</text>
</comment>
<protein>
    <recommendedName>
        <fullName evidence="5">glucan endo-1,3-beta-D-glucosidase</fullName>
        <ecNumber evidence="5">3.2.1.39</ecNumber>
    </recommendedName>
    <alternativeName>
        <fullName evidence="18">Endo-1,3-beta-glucanase btgC</fullName>
    </alternativeName>
    <alternativeName>
        <fullName evidence="17">Laminarinase btgC</fullName>
    </alternativeName>
</protein>
<dbReference type="Gene3D" id="3.20.20.80">
    <property type="entry name" value="Glycosidases"/>
    <property type="match status" value="2"/>
</dbReference>
<evidence type="ECO:0000256" key="11">
    <source>
        <dbReference type="ARBA" id="ARBA00023136"/>
    </source>
</evidence>
<dbReference type="PANTHER" id="PTHR16631">
    <property type="entry name" value="GLUCAN 1,3-BETA-GLUCOSIDASE"/>
    <property type="match status" value="1"/>
</dbReference>
<keyword evidence="9" id="KW-0732">Signal</keyword>
<evidence type="ECO:0000256" key="13">
    <source>
        <dbReference type="ARBA" id="ARBA00023277"/>
    </source>
</evidence>
<feature type="non-terminal residue" evidence="20">
    <location>
        <position position="1"/>
    </location>
</feature>
<feature type="non-terminal residue" evidence="20">
    <location>
        <position position="268"/>
    </location>
</feature>
<keyword evidence="13" id="KW-0119">Carbohydrate metabolism</keyword>
<dbReference type="EMBL" id="ML002603">
    <property type="protein sequence ID" value="RKP36740.1"/>
    <property type="molecule type" value="Genomic_DNA"/>
</dbReference>
<dbReference type="GO" id="GO:0005576">
    <property type="term" value="C:extracellular region"/>
    <property type="evidence" value="ECO:0007669"/>
    <property type="project" value="TreeGrafter"/>
</dbReference>
<comment type="subcellular location">
    <subcellularLocation>
        <location evidence="3">Cell membrane</location>
        <topology evidence="3">Single-pass type II membrane protein</topology>
    </subcellularLocation>
    <subcellularLocation>
        <location evidence="2">Secreted</location>
        <location evidence="2">Cell wall</location>
    </subcellularLocation>
</comment>
<dbReference type="STRING" id="215637.A0A4P9ZVS0"/>
<dbReference type="SUPFAM" id="SSF51445">
    <property type="entry name" value="(Trans)glycosidases"/>
    <property type="match status" value="1"/>
</dbReference>
<accession>A0A4P9ZVS0</accession>
<keyword evidence="7" id="KW-0134">Cell wall</keyword>
<keyword evidence="15" id="KW-0624">Polysaccharide degradation</keyword>
<evidence type="ECO:0000256" key="15">
    <source>
        <dbReference type="ARBA" id="ARBA00023326"/>
    </source>
</evidence>
<dbReference type="AlphaFoldDB" id="A0A4P9ZVS0"/>
<evidence type="ECO:0000256" key="16">
    <source>
        <dbReference type="ARBA" id="ARBA00037649"/>
    </source>
</evidence>
<keyword evidence="14" id="KW-0961">Cell wall biogenesis/degradation</keyword>
<dbReference type="GO" id="GO:0071555">
    <property type="term" value="P:cell wall organization"/>
    <property type="evidence" value="ECO:0007669"/>
    <property type="project" value="UniProtKB-KW"/>
</dbReference>
<evidence type="ECO:0000256" key="8">
    <source>
        <dbReference type="ARBA" id="ARBA00022525"/>
    </source>
</evidence>
<organism evidence="20 21">
    <name type="scientific">Dimargaris cristalligena</name>
    <dbReference type="NCBI Taxonomy" id="215637"/>
    <lineage>
        <taxon>Eukaryota</taxon>
        <taxon>Fungi</taxon>
        <taxon>Fungi incertae sedis</taxon>
        <taxon>Zoopagomycota</taxon>
        <taxon>Kickxellomycotina</taxon>
        <taxon>Dimargaritomycetes</taxon>
        <taxon>Dimargaritales</taxon>
        <taxon>Dimargaritaceae</taxon>
        <taxon>Dimargaris</taxon>
    </lineage>
</organism>
<dbReference type="GO" id="GO:0042973">
    <property type="term" value="F:glucan endo-1,3-beta-D-glucosidase activity"/>
    <property type="evidence" value="ECO:0007669"/>
    <property type="project" value="UniProtKB-EC"/>
</dbReference>
<dbReference type="Pfam" id="PF00332">
    <property type="entry name" value="Glyco_hydro_17"/>
    <property type="match status" value="1"/>
</dbReference>
<evidence type="ECO:0000256" key="14">
    <source>
        <dbReference type="ARBA" id="ARBA00023316"/>
    </source>
</evidence>
<dbReference type="InterPro" id="IPR050732">
    <property type="entry name" value="Beta-glucan_modifiers"/>
</dbReference>
<proteinExistence type="inferred from homology"/>
<evidence type="ECO:0000256" key="6">
    <source>
        <dbReference type="ARBA" id="ARBA00022475"/>
    </source>
</evidence>
<evidence type="ECO:0000313" key="21">
    <source>
        <dbReference type="Proteomes" id="UP000268162"/>
    </source>
</evidence>
<comment type="catalytic activity">
    <reaction evidence="1">
        <text>Hydrolysis of (1-&gt;3)-beta-D-glucosidic linkages in (1-&gt;3)-beta-D-glucans.</text>
        <dbReference type="EC" id="3.2.1.39"/>
    </reaction>
</comment>
<keyword evidence="8" id="KW-0964">Secreted</keyword>
<evidence type="ECO:0000256" key="5">
    <source>
        <dbReference type="ARBA" id="ARBA00012780"/>
    </source>
</evidence>
<keyword evidence="11" id="KW-0472">Membrane</keyword>
<evidence type="ECO:0000256" key="3">
    <source>
        <dbReference type="ARBA" id="ARBA00004401"/>
    </source>
</evidence>
<dbReference type="GO" id="GO:0000272">
    <property type="term" value="P:polysaccharide catabolic process"/>
    <property type="evidence" value="ECO:0007669"/>
    <property type="project" value="UniProtKB-KW"/>
</dbReference>
<evidence type="ECO:0000256" key="18">
    <source>
        <dbReference type="ARBA" id="ARBA00043078"/>
    </source>
</evidence>
<dbReference type="Proteomes" id="UP000268162">
    <property type="component" value="Unassembled WGS sequence"/>
</dbReference>
<evidence type="ECO:0000256" key="7">
    <source>
        <dbReference type="ARBA" id="ARBA00022512"/>
    </source>
</evidence>
<gene>
    <name evidence="20" type="ORF">BJ085DRAFT_4444</name>
</gene>
<keyword evidence="12" id="KW-0325">Glycoprotein</keyword>
<dbReference type="InterPro" id="IPR017853">
    <property type="entry name" value="GH"/>
</dbReference>
<dbReference type="InterPro" id="IPR000490">
    <property type="entry name" value="Glyco_hydro_17"/>
</dbReference>
<evidence type="ECO:0000256" key="12">
    <source>
        <dbReference type="ARBA" id="ARBA00023180"/>
    </source>
</evidence>
<comment type="similarity">
    <text evidence="4 19">Belongs to the glycosyl hydrolase 17 family.</text>
</comment>
<name>A0A4P9ZVS0_9FUNG</name>
<evidence type="ECO:0000256" key="9">
    <source>
        <dbReference type="ARBA" id="ARBA00022729"/>
    </source>
</evidence>
<sequence length="268" mass="30522">KRADGACPSLQEIKDDLNFLGTNVSKNFRIYSLLECNQGELILQALRGTDYKVILGMWVGKDDGAVKAELAELSRLITTYPSEIKQSASAVLIGSESLYRKDVTEPQLIAYIKDCRNVLSTHQLDGVIPVTTAETYDWVLPDVAAAVDYVTMNAFPFWEGKTIDEAKQVFFEHYEQVKGIAKDKRVVIGETGWPTAGKPYENVAIPSLENNKRYIQEFVCEAHKRQIDYYWFASFDEPWKHNENGVDVEANWGLTYEDRRKFKIDGDF</sequence>
<reference evidence="21" key="1">
    <citation type="journal article" date="2018" name="Nat. Microbiol.">
        <title>Leveraging single-cell genomics to expand the fungal tree of life.</title>
        <authorList>
            <person name="Ahrendt S.R."/>
            <person name="Quandt C.A."/>
            <person name="Ciobanu D."/>
            <person name="Clum A."/>
            <person name="Salamov A."/>
            <person name="Andreopoulos B."/>
            <person name="Cheng J.F."/>
            <person name="Woyke T."/>
            <person name="Pelin A."/>
            <person name="Henrissat B."/>
            <person name="Reynolds N.K."/>
            <person name="Benny G.L."/>
            <person name="Smith M.E."/>
            <person name="James T.Y."/>
            <person name="Grigoriev I.V."/>
        </authorList>
    </citation>
    <scope>NUCLEOTIDE SEQUENCE [LARGE SCALE GENOMIC DNA]</scope>
    <source>
        <strain evidence="21">RSA 468</strain>
    </source>
</reference>
<keyword evidence="6" id="KW-1003">Cell membrane</keyword>
<dbReference type="GO" id="GO:0009986">
    <property type="term" value="C:cell surface"/>
    <property type="evidence" value="ECO:0007669"/>
    <property type="project" value="TreeGrafter"/>
</dbReference>
<evidence type="ECO:0000256" key="2">
    <source>
        <dbReference type="ARBA" id="ARBA00004191"/>
    </source>
</evidence>
<dbReference type="PANTHER" id="PTHR16631:SF17">
    <property type="entry name" value="GLUCAN ENDO-1,3-BETA-GLUCOSIDASE BTGC"/>
    <property type="match status" value="1"/>
</dbReference>
<evidence type="ECO:0000256" key="4">
    <source>
        <dbReference type="ARBA" id="ARBA00008773"/>
    </source>
</evidence>
<keyword evidence="10 20" id="KW-0378">Hydrolase</keyword>